<feature type="region of interest" description="Disordered" evidence="1">
    <location>
        <begin position="116"/>
        <end position="178"/>
    </location>
</feature>
<comment type="caution">
    <text evidence="2">The sequence shown here is derived from an EMBL/GenBank/DDBJ whole genome shotgun (WGS) entry which is preliminary data.</text>
</comment>
<gene>
    <name evidence="2" type="ORF">SDC9_149115</name>
</gene>
<reference evidence="2" key="1">
    <citation type="submission" date="2019-08" db="EMBL/GenBank/DDBJ databases">
        <authorList>
            <person name="Kucharzyk K."/>
            <person name="Murdoch R.W."/>
            <person name="Higgins S."/>
            <person name="Loffler F."/>
        </authorList>
    </citation>
    <scope>NUCLEOTIDE SEQUENCE</scope>
</reference>
<proteinExistence type="predicted"/>
<feature type="compositionally biased region" description="Gly residues" evidence="1">
    <location>
        <begin position="135"/>
        <end position="149"/>
    </location>
</feature>
<evidence type="ECO:0000313" key="2">
    <source>
        <dbReference type="EMBL" id="MPN01902.1"/>
    </source>
</evidence>
<protein>
    <submittedName>
        <fullName evidence="2">Uncharacterized protein</fullName>
    </submittedName>
</protein>
<dbReference type="AlphaFoldDB" id="A0A645EKW3"/>
<organism evidence="2">
    <name type="scientific">bioreactor metagenome</name>
    <dbReference type="NCBI Taxonomy" id="1076179"/>
    <lineage>
        <taxon>unclassified sequences</taxon>
        <taxon>metagenomes</taxon>
        <taxon>ecological metagenomes</taxon>
    </lineage>
</organism>
<name>A0A645EKW3_9ZZZZ</name>
<evidence type="ECO:0000256" key="1">
    <source>
        <dbReference type="SAM" id="MobiDB-lite"/>
    </source>
</evidence>
<dbReference type="EMBL" id="VSSQ01047877">
    <property type="protein sequence ID" value="MPN01902.1"/>
    <property type="molecule type" value="Genomic_DNA"/>
</dbReference>
<accession>A0A645EKW3</accession>
<sequence length="196" mass="19840">MSLNGVGRKFAGGDQFAQQRGPFRAQLFGAGERSVAADDDQPVDVAPGQIARRRQAAAAFPELGAAGGADRGAAGADDAGNIFPFEFAEPAGNQPLIAFENGVNLTVGAQCGPDGAAQAGVHSGGVSAGSHDGDGAGGRAGDDGIGGFGHTANSPVKLKPGETISPDRKLCKAGREAGTKNLRKISKNRVWDSKFR</sequence>
<feature type="compositionally biased region" description="Basic and acidic residues" evidence="1">
    <location>
        <begin position="165"/>
        <end position="178"/>
    </location>
</feature>